<dbReference type="PATRIC" id="fig|1423772.3.peg.1297"/>
<comment type="caution">
    <text evidence="3">The sequence shown here is derived from an EMBL/GenBank/DDBJ whole genome shotgun (WGS) entry which is preliminary data.</text>
</comment>
<dbReference type="PIRSF" id="PIRSF019083">
    <property type="entry name" value="UCP019083_VanZ"/>
    <property type="match status" value="1"/>
</dbReference>
<organism evidence="3 4">
    <name type="scientific">Ligilactobacillus murinus DSM 20452 = NBRC 14221</name>
    <dbReference type="NCBI Taxonomy" id="1423772"/>
    <lineage>
        <taxon>Bacteria</taxon>
        <taxon>Bacillati</taxon>
        <taxon>Bacillota</taxon>
        <taxon>Bacilli</taxon>
        <taxon>Lactobacillales</taxon>
        <taxon>Lactobacillaceae</taxon>
        <taxon>Ligilactobacillus</taxon>
    </lineage>
</organism>
<feature type="transmembrane region" description="Helical" evidence="1">
    <location>
        <begin position="84"/>
        <end position="101"/>
    </location>
</feature>
<evidence type="ECO:0000259" key="2">
    <source>
        <dbReference type="Pfam" id="PF04892"/>
    </source>
</evidence>
<feature type="transmembrane region" description="Helical" evidence="1">
    <location>
        <begin position="144"/>
        <end position="162"/>
    </location>
</feature>
<proteinExistence type="predicted"/>
<accession>A0A0R2AY14</accession>
<name>A0A0R2AY14_9LACO</name>
<dbReference type="AlphaFoldDB" id="A0A0R2AY14"/>
<keyword evidence="1" id="KW-1133">Transmembrane helix</keyword>
<keyword evidence="1" id="KW-0472">Membrane</keyword>
<reference evidence="3 4" key="1">
    <citation type="journal article" date="2015" name="Genome Announc.">
        <title>Expanding the biotechnology potential of lactobacilli through comparative genomics of 213 strains and associated genera.</title>
        <authorList>
            <person name="Sun Z."/>
            <person name="Harris H.M."/>
            <person name="McCann A."/>
            <person name="Guo C."/>
            <person name="Argimon S."/>
            <person name="Zhang W."/>
            <person name="Yang X."/>
            <person name="Jeffery I.B."/>
            <person name="Cooney J.C."/>
            <person name="Kagawa T.F."/>
            <person name="Liu W."/>
            <person name="Song Y."/>
            <person name="Salvetti E."/>
            <person name="Wrobel A."/>
            <person name="Rasinkangas P."/>
            <person name="Parkhill J."/>
            <person name="Rea M.C."/>
            <person name="O'Sullivan O."/>
            <person name="Ritari J."/>
            <person name="Douillard F.P."/>
            <person name="Paul Ross R."/>
            <person name="Yang R."/>
            <person name="Briner A.E."/>
            <person name="Felis G.E."/>
            <person name="de Vos W.M."/>
            <person name="Barrangou R."/>
            <person name="Klaenhammer T.R."/>
            <person name="Caufield P.W."/>
            <person name="Cui Y."/>
            <person name="Zhang H."/>
            <person name="O'Toole P.W."/>
        </authorList>
    </citation>
    <scope>NUCLEOTIDE SEQUENCE [LARGE SCALE GENOMIC DNA]</scope>
    <source>
        <strain evidence="3 4">DSM 20452</strain>
    </source>
</reference>
<gene>
    <name evidence="3" type="ORF">FC48_GL001209</name>
</gene>
<dbReference type="EMBL" id="AYYN01000153">
    <property type="protein sequence ID" value="KRM72280.1"/>
    <property type="molecule type" value="Genomic_DNA"/>
</dbReference>
<dbReference type="RefSeq" id="WP_056959939.1">
    <property type="nucleotide sequence ID" value="NZ_AYYN01000153.1"/>
</dbReference>
<dbReference type="InterPro" id="IPR016747">
    <property type="entry name" value="Phosphotransbutyrylase"/>
</dbReference>
<keyword evidence="1" id="KW-0812">Transmembrane</keyword>
<evidence type="ECO:0000313" key="4">
    <source>
        <dbReference type="Proteomes" id="UP000051612"/>
    </source>
</evidence>
<feature type="transmembrane region" description="Helical" evidence="1">
    <location>
        <begin position="108"/>
        <end position="124"/>
    </location>
</feature>
<evidence type="ECO:0000256" key="1">
    <source>
        <dbReference type="SAM" id="Phobius"/>
    </source>
</evidence>
<sequence>MKINKVFNWQNLCLFGAGLIVLVLFISSSMPYTKQTSVPFLEQHLAQKPLENWLSQISFRYAGKEISIANIGYYKLVEFFIRKGAHFGTYFLLGGLTSLGLAHYWPKLGHVAFTSWMLATFYAGTDELHQMFTGDRTPLIQDVILDSCGALLGVMFAMLLLYRSKKRRNG</sequence>
<dbReference type="NCBIfam" id="NF037970">
    <property type="entry name" value="vanZ_1"/>
    <property type="match status" value="1"/>
</dbReference>
<dbReference type="Proteomes" id="UP000051612">
    <property type="component" value="Unassembled WGS sequence"/>
</dbReference>
<evidence type="ECO:0000313" key="3">
    <source>
        <dbReference type="EMBL" id="KRM72280.1"/>
    </source>
</evidence>
<dbReference type="Pfam" id="PF04892">
    <property type="entry name" value="VanZ"/>
    <property type="match status" value="1"/>
</dbReference>
<feature type="domain" description="VanZ-like" evidence="2">
    <location>
        <begin position="17"/>
        <end position="160"/>
    </location>
</feature>
<dbReference type="InterPro" id="IPR006976">
    <property type="entry name" value="VanZ-like"/>
</dbReference>
<protein>
    <recommendedName>
        <fullName evidence="2">VanZ-like domain-containing protein</fullName>
    </recommendedName>
</protein>
<feature type="transmembrane region" description="Helical" evidence="1">
    <location>
        <begin position="12"/>
        <end position="32"/>
    </location>
</feature>